<dbReference type="RefSeq" id="WP_130144589.1">
    <property type="nucleotide sequence ID" value="NZ_SGSU01000005.1"/>
</dbReference>
<feature type="modified residue" description="4-aspartylphosphate" evidence="4">
    <location>
        <position position="63"/>
    </location>
</feature>
<dbReference type="InterPro" id="IPR011006">
    <property type="entry name" value="CheY-like_superfamily"/>
</dbReference>
<feature type="domain" description="HTH luxR-type" evidence="5">
    <location>
        <begin position="159"/>
        <end position="224"/>
    </location>
</feature>
<dbReference type="PRINTS" id="PR00038">
    <property type="entry name" value="HTHLUXR"/>
</dbReference>
<dbReference type="GO" id="GO:0003677">
    <property type="term" value="F:DNA binding"/>
    <property type="evidence" value="ECO:0007669"/>
    <property type="project" value="UniProtKB-KW"/>
</dbReference>
<feature type="domain" description="Response regulatory" evidence="6">
    <location>
        <begin position="11"/>
        <end position="129"/>
    </location>
</feature>
<dbReference type="SMART" id="SM00448">
    <property type="entry name" value="REC"/>
    <property type="match status" value="1"/>
</dbReference>
<evidence type="ECO:0000313" key="8">
    <source>
        <dbReference type="Proteomes" id="UP000293483"/>
    </source>
</evidence>
<comment type="caution">
    <text evidence="7">The sequence shown here is derived from an EMBL/GenBank/DDBJ whole genome shotgun (WGS) entry which is preliminary data.</text>
</comment>
<evidence type="ECO:0000256" key="4">
    <source>
        <dbReference type="PROSITE-ProRule" id="PRU00169"/>
    </source>
</evidence>
<evidence type="ECO:0000256" key="3">
    <source>
        <dbReference type="ARBA" id="ARBA00023163"/>
    </source>
</evidence>
<gene>
    <name evidence="7" type="ORF">EXE25_05620</name>
</gene>
<reference evidence="7 8" key="1">
    <citation type="submission" date="2019-02" db="EMBL/GenBank/DDBJ databases">
        <title>The Batch Genome Submission of Acinetobacter spp. strains.</title>
        <authorList>
            <person name="Qin J."/>
            <person name="Hu Y."/>
            <person name="Ye H."/>
            <person name="Wei L."/>
            <person name="Feng Y."/>
            <person name="Zong Z."/>
        </authorList>
    </citation>
    <scope>NUCLEOTIDE SEQUENCE [LARGE SCALE GENOMIC DNA]</scope>
    <source>
        <strain evidence="7 8">WCHABo060081</strain>
    </source>
</reference>
<proteinExistence type="predicted"/>
<dbReference type="GO" id="GO:0000160">
    <property type="term" value="P:phosphorelay signal transduction system"/>
    <property type="evidence" value="ECO:0007669"/>
    <property type="project" value="InterPro"/>
</dbReference>
<dbReference type="GO" id="GO:0006355">
    <property type="term" value="P:regulation of DNA-templated transcription"/>
    <property type="evidence" value="ECO:0007669"/>
    <property type="project" value="InterPro"/>
</dbReference>
<dbReference type="PROSITE" id="PS50110">
    <property type="entry name" value="RESPONSE_REGULATORY"/>
    <property type="match status" value="1"/>
</dbReference>
<dbReference type="SUPFAM" id="SSF52172">
    <property type="entry name" value="CheY-like"/>
    <property type="match status" value="1"/>
</dbReference>
<dbReference type="EMBL" id="SGSU01000005">
    <property type="protein sequence ID" value="RZG67927.1"/>
    <property type="molecule type" value="Genomic_DNA"/>
</dbReference>
<evidence type="ECO:0000259" key="6">
    <source>
        <dbReference type="PROSITE" id="PS50110"/>
    </source>
</evidence>
<dbReference type="InterPro" id="IPR039420">
    <property type="entry name" value="WalR-like"/>
</dbReference>
<evidence type="ECO:0000256" key="2">
    <source>
        <dbReference type="ARBA" id="ARBA00023125"/>
    </source>
</evidence>
<dbReference type="PANTHER" id="PTHR43214:SF41">
    <property type="entry name" value="NITRATE_NITRITE RESPONSE REGULATOR PROTEIN NARP"/>
    <property type="match status" value="1"/>
</dbReference>
<dbReference type="CDD" id="cd06170">
    <property type="entry name" value="LuxR_C_like"/>
    <property type="match status" value="1"/>
</dbReference>
<dbReference type="Pfam" id="PF00072">
    <property type="entry name" value="Response_reg"/>
    <property type="match status" value="1"/>
</dbReference>
<dbReference type="InterPro" id="IPR000792">
    <property type="entry name" value="Tscrpt_reg_LuxR_C"/>
</dbReference>
<keyword evidence="4" id="KW-0597">Phosphoprotein</keyword>
<dbReference type="AlphaFoldDB" id="A0A4Q7B032"/>
<dbReference type="PROSITE" id="PS50043">
    <property type="entry name" value="HTH_LUXR_2"/>
    <property type="match status" value="1"/>
</dbReference>
<keyword evidence="1" id="KW-0805">Transcription regulation</keyword>
<keyword evidence="2" id="KW-0238">DNA-binding</keyword>
<accession>A0A4Q7B032</accession>
<dbReference type="Gene3D" id="3.40.50.2300">
    <property type="match status" value="1"/>
</dbReference>
<evidence type="ECO:0000313" key="7">
    <source>
        <dbReference type="EMBL" id="RZG67927.1"/>
    </source>
</evidence>
<sequence length="227" mass="25125">MLNLNFPLLKPILILEDDPCAQARIHNILKTFGYLDGDLFFSQTVDGAKQIYRQNCIGFFLVDLDLPDGCGIEFIQSLCQKHAQNAPVLVLSAWNTTEMIYKALAAGAKGYASKERDDIELMFAIRTMLKGEAVIDPGIAKEILKQLHAAQVQAVAGAAANLQANLSSRELEILNFIASGFSSREISEKIHISRFTVDVHIKKIYQKLQVNSRTKAVHLAKQIGLLS</sequence>
<protein>
    <submittedName>
        <fullName evidence="7">Response regulator transcription factor</fullName>
    </submittedName>
</protein>
<dbReference type="PANTHER" id="PTHR43214">
    <property type="entry name" value="TWO-COMPONENT RESPONSE REGULATOR"/>
    <property type="match status" value="1"/>
</dbReference>
<name>A0A4Q7B032_9GAMM</name>
<keyword evidence="3" id="KW-0804">Transcription</keyword>
<dbReference type="InterPro" id="IPR001789">
    <property type="entry name" value="Sig_transdc_resp-reg_receiver"/>
</dbReference>
<dbReference type="Proteomes" id="UP000293483">
    <property type="component" value="Unassembled WGS sequence"/>
</dbReference>
<dbReference type="Pfam" id="PF00196">
    <property type="entry name" value="GerE"/>
    <property type="match status" value="1"/>
</dbReference>
<evidence type="ECO:0000256" key="1">
    <source>
        <dbReference type="ARBA" id="ARBA00023015"/>
    </source>
</evidence>
<organism evidence="7 8">
    <name type="scientific">Acinetobacter bouvetii</name>
    <dbReference type="NCBI Taxonomy" id="202951"/>
    <lineage>
        <taxon>Bacteria</taxon>
        <taxon>Pseudomonadati</taxon>
        <taxon>Pseudomonadota</taxon>
        <taxon>Gammaproteobacteria</taxon>
        <taxon>Moraxellales</taxon>
        <taxon>Moraxellaceae</taxon>
        <taxon>Acinetobacter</taxon>
    </lineage>
</organism>
<evidence type="ECO:0000259" key="5">
    <source>
        <dbReference type="PROSITE" id="PS50043"/>
    </source>
</evidence>
<dbReference type="SMART" id="SM00421">
    <property type="entry name" value="HTH_LUXR"/>
    <property type="match status" value="1"/>
</dbReference>